<evidence type="ECO:0000256" key="7">
    <source>
        <dbReference type="ARBA" id="ARBA00022694"/>
    </source>
</evidence>
<dbReference type="InterPro" id="IPR000241">
    <property type="entry name" value="RlmKL-like_Mtase"/>
</dbReference>
<feature type="compositionally biased region" description="Polar residues" evidence="16">
    <location>
        <begin position="598"/>
        <end position="611"/>
    </location>
</feature>
<dbReference type="CDD" id="cd00022">
    <property type="entry name" value="BIR"/>
    <property type="match status" value="2"/>
</dbReference>
<dbReference type="SMART" id="SM00238">
    <property type="entry name" value="BIR"/>
    <property type="match status" value="3"/>
</dbReference>
<dbReference type="Proteomes" id="UP000677228">
    <property type="component" value="Unassembled WGS sequence"/>
</dbReference>
<organism evidence="20 23">
    <name type="scientific">Didymodactylos carnosus</name>
    <dbReference type="NCBI Taxonomy" id="1234261"/>
    <lineage>
        <taxon>Eukaryota</taxon>
        <taxon>Metazoa</taxon>
        <taxon>Spiralia</taxon>
        <taxon>Gnathifera</taxon>
        <taxon>Rotifera</taxon>
        <taxon>Eurotatoria</taxon>
        <taxon>Bdelloidea</taxon>
        <taxon>Philodinida</taxon>
        <taxon>Philodinidae</taxon>
        <taxon>Didymodactylos</taxon>
    </lineage>
</organism>
<evidence type="ECO:0000313" key="21">
    <source>
        <dbReference type="EMBL" id="CAF3602562.1"/>
    </source>
</evidence>
<sequence length="1093" mass="124710">MIKILPATSDSNLRFQHLDKRNIFSNTKNTELLPLSTVDGKQFMIPNGNDYETKLESLLEYVKQTLIVERPHSEVVIRAAGFTYVRNSDDSVRCSDCKFEIADLTKLISPFEEHKRQRPSCPFVRGITSIDELNEIKSNPSTLRVGLKPKILQKTDTSTCVIDATTQESINKGKKQQEEEQHPISSTTISRDFAEVETIRHVRKRTYSHWPHRIPSRNQMVEAGFFNCNVGDRVICIYCHAICQQWTHNDDPIEIHKVLSPHCPYVKSVIRENTSANNIQIVNETSRLASQTVSVSGTSGPTNNNNNNDVWRRDEIVLTAAWNIAYTEIPKRYATFATWPNEPLPPVDDLVKSGFYYTGTKAIVTCFYCNGSLQNWGQNDNPMIEHARWFPHCAYARQLCGDDLYRRIQESKQASQERARTNEQQQSSVSLREVFTSNNDENLNNTNHSSTISSLPNNRQLAITDANTLSRLVAARLDLSVSQTLLSKNFKLSVIKRCYEDQLRLKHDDFASDCDLLLACTILQKQIDHIDGKKENIIVPSVHMKKLREQAEKKGRERGQAEPTACLLNSSATILSSTSSSSTTDDADMTSLTNESCASTCSTSSMESNVSKTKDETPKPKQQQNQQQSVVSNACILCILKRRKITMPRYLLYFAHELVDFRLAELFSLAEMFGFRDTMSIDRVPEEDPFLLCSFQKTDHVRQYSSRSVLLKSAYEYWANASSLYDMIDNLKPLSDCRPLPSDTFRVQIHVFKRQLTQLEKIERIEAFTDSLKMTNKFCLSDKADCTIGLFESYEHGHKQPKQVFCGKWLCNGARDLAEKFDVKKRYFIGNTTMNPTLAFIMANFAQCQPAQLVLDPFVGTGGILLSCAQFGSHVIGSELDWKTLTAKGISSRVGAGRRKADEMMYQNFLNYQIADRFIGAVGADFAFSPWRKDFKFDAIVTDPPYGIRESAQRISGAKDEVNDETLVDGHVQRKTKYNLTTIYEDLLNFANNYLRLNGRLVFWMPTHVATYDESLIPEHPSFKLVTNCEQVLHLSVSRRLLTMIKVRESSENEKAHVNERLFNSFRELYFTPYDKIWQQMNSNTTLKENVNE</sequence>
<keyword evidence="5 15" id="KW-0808">Transferase</keyword>
<evidence type="ECO:0000313" key="22">
    <source>
        <dbReference type="EMBL" id="CAF3772686.1"/>
    </source>
</evidence>
<dbReference type="AlphaFoldDB" id="A0A814GVE3"/>
<evidence type="ECO:0000256" key="11">
    <source>
        <dbReference type="ARBA" id="ARBA00065434"/>
    </source>
</evidence>
<keyword evidence="23" id="KW-1185">Reference proteome</keyword>
<dbReference type="GO" id="GO:0032259">
    <property type="term" value="P:methylation"/>
    <property type="evidence" value="ECO:0007669"/>
    <property type="project" value="UniProtKB-UniRule"/>
</dbReference>
<dbReference type="PRINTS" id="PR00507">
    <property type="entry name" value="N12N6MTFRASE"/>
</dbReference>
<evidence type="ECO:0000256" key="1">
    <source>
        <dbReference type="ARBA" id="ARBA00004496"/>
    </source>
</evidence>
<keyword evidence="3 15" id="KW-0820">tRNA-binding</keyword>
<evidence type="ECO:0000256" key="9">
    <source>
        <dbReference type="ARBA" id="ARBA00050985"/>
    </source>
</evidence>
<evidence type="ECO:0000313" key="23">
    <source>
        <dbReference type="Proteomes" id="UP000663829"/>
    </source>
</evidence>
<dbReference type="Proteomes" id="UP000682733">
    <property type="component" value="Unassembled WGS sequence"/>
</dbReference>
<dbReference type="InterPro" id="IPR029063">
    <property type="entry name" value="SAM-dependent_MTases_sf"/>
</dbReference>
<dbReference type="GO" id="GO:0160102">
    <property type="term" value="F:tRNA (guanine(10)-N2)-methyltransferase activity"/>
    <property type="evidence" value="ECO:0007669"/>
    <property type="project" value="UniProtKB-EC"/>
</dbReference>
<dbReference type="InterPro" id="IPR001370">
    <property type="entry name" value="BIR_rpt"/>
</dbReference>
<feature type="region of interest" description="Disordered" evidence="16">
    <location>
        <begin position="598"/>
        <end position="626"/>
    </location>
</feature>
<keyword evidence="6 15" id="KW-0949">S-adenosyl-L-methionine</keyword>
<evidence type="ECO:0000256" key="10">
    <source>
        <dbReference type="ARBA" id="ARBA00056270"/>
    </source>
</evidence>
<dbReference type="InterPro" id="IPR016691">
    <property type="entry name" value="TRMT11"/>
</dbReference>
<evidence type="ECO:0000256" key="5">
    <source>
        <dbReference type="ARBA" id="ARBA00022679"/>
    </source>
</evidence>
<comment type="catalytic activity">
    <reaction evidence="9">
        <text>guanosine(10) in tRNA + S-adenosyl-L-methionine = N(2)-methylguanosine(10) in tRNA + S-adenosyl-L-homocysteine + H(+)</text>
        <dbReference type="Rhea" id="RHEA:43128"/>
        <dbReference type="Rhea" id="RHEA-COMP:10355"/>
        <dbReference type="Rhea" id="RHEA-COMP:10357"/>
        <dbReference type="ChEBI" id="CHEBI:15378"/>
        <dbReference type="ChEBI" id="CHEBI:57856"/>
        <dbReference type="ChEBI" id="CHEBI:59789"/>
        <dbReference type="ChEBI" id="CHEBI:74269"/>
        <dbReference type="ChEBI" id="CHEBI:74481"/>
        <dbReference type="EC" id="2.1.1.214"/>
    </reaction>
    <physiologicalReaction direction="left-to-right" evidence="9">
        <dbReference type="Rhea" id="RHEA:43129"/>
    </physiologicalReaction>
</comment>
<feature type="domain" description="tRNA (guanine(10)-N(2))-methyltransferase TRMT11 N-terminal" evidence="18">
    <location>
        <begin position="649"/>
        <end position="815"/>
    </location>
</feature>
<dbReference type="Gene3D" id="1.10.1170.10">
    <property type="entry name" value="Inhibitor Of Apoptosis Protein (2mihbC-IAP-1), Chain A"/>
    <property type="match status" value="3"/>
</dbReference>
<dbReference type="EMBL" id="CAJOBA010001562">
    <property type="protein sequence ID" value="CAF3602562.1"/>
    <property type="molecule type" value="Genomic_DNA"/>
</dbReference>
<dbReference type="GO" id="GO:0043527">
    <property type="term" value="C:tRNA methyltransferase complex"/>
    <property type="evidence" value="ECO:0007669"/>
    <property type="project" value="UniProtKB-ARBA"/>
</dbReference>
<evidence type="ECO:0000256" key="3">
    <source>
        <dbReference type="ARBA" id="ARBA00022555"/>
    </source>
</evidence>
<dbReference type="PROSITE" id="PS51627">
    <property type="entry name" value="SAM_MT_TRM11"/>
    <property type="match status" value="1"/>
</dbReference>
<comment type="function">
    <text evidence="10">Catalytic subunit of the TRMT11-TRM112 methyltransferase complex, that specifically mediates the S-adenosyl-L-methionine-dependent N(2)-methylation of guanosine nucleotide at position 10 (m2G10) in tRNAs. This is one of the major tRNA (guanine-N(2))-methyltransferases.</text>
</comment>
<evidence type="ECO:0000313" key="20">
    <source>
        <dbReference type="EMBL" id="CAF1001266.1"/>
    </source>
</evidence>
<dbReference type="EMBL" id="CAJNOQ010003216">
    <property type="protein sequence ID" value="CAF1001266.1"/>
    <property type="molecule type" value="Genomic_DNA"/>
</dbReference>
<evidence type="ECO:0000256" key="13">
    <source>
        <dbReference type="ARBA" id="ARBA00067484"/>
    </source>
</evidence>
<keyword evidence="8 15" id="KW-0694">RNA-binding</keyword>
<comment type="subunit">
    <text evidence="11">Part of the heterodimeric TRMT11-TRM112 methyltransferase complex; this complex forms an active tRNA methyltransferase, where TRMT112 acts as an activator of the catalytic subunit TRMT11.</text>
</comment>
<dbReference type="EC" id="2.1.1.214" evidence="12"/>
<evidence type="ECO:0000256" key="16">
    <source>
        <dbReference type="SAM" id="MobiDB-lite"/>
    </source>
</evidence>
<evidence type="ECO:0000256" key="15">
    <source>
        <dbReference type="PROSITE-ProRule" id="PRU00959"/>
    </source>
</evidence>
<evidence type="ECO:0000256" key="2">
    <source>
        <dbReference type="ARBA" id="ARBA00022490"/>
    </source>
</evidence>
<dbReference type="SUPFAM" id="SSF53335">
    <property type="entry name" value="S-adenosyl-L-methionine-dependent methyltransferases"/>
    <property type="match status" value="1"/>
</dbReference>
<dbReference type="GO" id="GO:0000049">
    <property type="term" value="F:tRNA binding"/>
    <property type="evidence" value="ECO:0007669"/>
    <property type="project" value="UniProtKB-UniRule"/>
</dbReference>
<evidence type="ECO:0000259" key="18">
    <source>
        <dbReference type="Pfam" id="PF25904"/>
    </source>
</evidence>
<evidence type="ECO:0000256" key="4">
    <source>
        <dbReference type="ARBA" id="ARBA00022603"/>
    </source>
</evidence>
<comment type="caution">
    <text evidence="20">The sequence shown here is derived from an EMBL/GenBank/DDBJ whole genome shotgun (WGS) entry which is preliminary data.</text>
</comment>
<evidence type="ECO:0000256" key="6">
    <source>
        <dbReference type="ARBA" id="ARBA00022691"/>
    </source>
</evidence>
<dbReference type="PROSITE" id="PS00092">
    <property type="entry name" value="N6_MTASE"/>
    <property type="match status" value="1"/>
</dbReference>
<evidence type="ECO:0000256" key="8">
    <source>
        <dbReference type="ARBA" id="ARBA00022884"/>
    </source>
</evidence>
<evidence type="ECO:0000259" key="17">
    <source>
        <dbReference type="Pfam" id="PF01170"/>
    </source>
</evidence>
<evidence type="ECO:0000256" key="14">
    <source>
        <dbReference type="ARBA" id="ARBA00075308"/>
    </source>
</evidence>
<dbReference type="InterPro" id="IPR002052">
    <property type="entry name" value="DNA_methylase_N6_adenine_CS"/>
</dbReference>
<keyword evidence="7 15" id="KW-0819">tRNA processing</keyword>
<dbReference type="PROSITE" id="PS50143">
    <property type="entry name" value="BIR_REPEAT_2"/>
    <property type="match status" value="3"/>
</dbReference>
<evidence type="ECO:0000313" key="19">
    <source>
        <dbReference type="EMBL" id="CAF0818435.1"/>
    </source>
</evidence>
<dbReference type="Pfam" id="PF25904">
    <property type="entry name" value="Tmrp11_N"/>
    <property type="match status" value="1"/>
</dbReference>
<dbReference type="PANTHER" id="PTHR13370">
    <property type="entry name" value="RNA METHYLASE-RELATED"/>
    <property type="match status" value="1"/>
</dbReference>
<dbReference type="SUPFAM" id="SSF57924">
    <property type="entry name" value="Inhibitor of apoptosis (IAP) repeat"/>
    <property type="match status" value="3"/>
</dbReference>
<dbReference type="EMBL" id="CAJNOK010001563">
    <property type="protein sequence ID" value="CAF0818435.1"/>
    <property type="molecule type" value="Genomic_DNA"/>
</dbReference>
<evidence type="ECO:0000256" key="12">
    <source>
        <dbReference type="ARBA" id="ARBA00066937"/>
    </source>
</evidence>
<protein>
    <recommendedName>
        <fullName evidence="13">tRNA (guanine(10)-N(2))-methyltransferase TRMT11</fullName>
        <ecNumber evidence="12">2.1.1.214</ecNumber>
    </recommendedName>
    <alternativeName>
        <fullName evidence="14">tRNA methyltransferase 11 homolog</fullName>
    </alternativeName>
</protein>
<accession>A0A814GVE3</accession>
<feature type="domain" description="Ribosomal RNA large subunit methyltransferase K/L-like methyltransferase" evidence="17">
    <location>
        <begin position="825"/>
        <end position="952"/>
    </location>
</feature>
<proteinExistence type="inferred from homology"/>
<dbReference type="OrthoDB" id="296065at2759"/>
<dbReference type="Gene3D" id="3.40.50.150">
    <property type="entry name" value="Vaccinia Virus protein VP39"/>
    <property type="match status" value="1"/>
</dbReference>
<dbReference type="GO" id="GO:0005737">
    <property type="term" value="C:cytoplasm"/>
    <property type="evidence" value="ECO:0007669"/>
    <property type="project" value="UniProtKB-SubCell"/>
</dbReference>
<reference evidence="20" key="1">
    <citation type="submission" date="2021-02" db="EMBL/GenBank/DDBJ databases">
        <authorList>
            <person name="Nowell W R."/>
        </authorList>
    </citation>
    <scope>NUCLEOTIDE SEQUENCE</scope>
</reference>
<dbReference type="GO" id="GO:0008033">
    <property type="term" value="P:tRNA processing"/>
    <property type="evidence" value="ECO:0007669"/>
    <property type="project" value="UniProtKB-UniRule"/>
</dbReference>
<name>A0A814GVE3_9BILA</name>
<dbReference type="InterPro" id="IPR059073">
    <property type="entry name" value="TRMT11_N"/>
</dbReference>
<dbReference type="Proteomes" id="UP000681722">
    <property type="component" value="Unassembled WGS sequence"/>
</dbReference>
<dbReference type="Proteomes" id="UP000663829">
    <property type="component" value="Unassembled WGS sequence"/>
</dbReference>
<dbReference type="EMBL" id="CAJOBC010003216">
    <property type="protein sequence ID" value="CAF3772686.1"/>
    <property type="molecule type" value="Genomic_DNA"/>
</dbReference>
<comment type="subcellular location">
    <subcellularLocation>
        <location evidence="1">Cytoplasm</location>
    </subcellularLocation>
</comment>
<keyword evidence="2" id="KW-0963">Cytoplasm</keyword>
<gene>
    <name evidence="20" type="ORF">GPM918_LOCUS13770</name>
    <name evidence="19" type="ORF">OVA965_LOCUS5518</name>
    <name evidence="22" type="ORF">SRO942_LOCUS13770</name>
    <name evidence="21" type="ORF">TMI583_LOCUS5513</name>
</gene>
<comment type="similarity">
    <text evidence="15">Belongs to the class I-like SAM-binding methyltransferase superfamily. TRM11 methyltransferase family.</text>
</comment>
<keyword evidence="4 15" id="KW-0489">Methyltransferase</keyword>
<dbReference type="Pfam" id="PF00653">
    <property type="entry name" value="BIR"/>
    <property type="match status" value="3"/>
</dbReference>
<dbReference type="PANTHER" id="PTHR13370:SF3">
    <property type="entry name" value="TRNA (GUANINE(10)-N2)-METHYLTRANSFERASE HOMOLOG"/>
    <property type="match status" value="1"/>
</dbReference>
<dbReference type="Pfam" id="PF01170">
    <property type="entry name" value="UPF0020"/>
    <property type="match status" value="1"/>
</dbReference>